<dbReference type="Gene3D" id="1.10.3720.10">
    <property type="entry name" value="MetI-like"/>
    <property type="match status" value="1"/>
</dbReference>
<comment type="subunit">
    <text evidence="2 10">The complex is composed of two ATP-binding proteins (UgpC), two transmembrane proteins (UgpA and UgpE) and a solute-binding protein (UgpB).</text>
</comment>
<evidence type="ECO:0000256" key="10">
    <source>
        <dbReference type="RuleBase" id="RU363056"/>
    </source>
</evidence>
<evidence type="ECO:0000256" key="2">
    <source>
        <dbReference type="ARBA" id="ARBA00011557"/>
    </source>
</evidence>
<keyword evidence="4 9" id="KW-0813">Transport</keyword>
<keyword evidence="7" id="KW-1133">Transmembrane helix</keyword>
<evidence type="ECO:0000256" key="1">
    <source>
        <dbReference type="ARBA" id="ARBA00004651"/>
    </source>
</evidence>
<dbReference type="PANTHER" id="PTHR43744:SF8">
    <property type="entry name" value="SN-GLYCEROL-3-PHOSPHATE TRANSPORT SYSTEM PERMEASE PROTEIN UGPE"/>
    <property type="match status" value="1"/>
</dbReference>
<dbReference type="GO" id="GO:0055085">
    <property type="term" value="P:transmembrane transport"/>
    <property type="evidence" value="ECO:0007669"/>
    <property type="project" value="InterPro"/>
</dbReference>
<keyword evidence="8" id="KW-0472">Membrane</keyword>
<evidence type="ECO:0000313" key="12">
    <source>
        <dbReference type="EMBL" id="GAM59077.1"/>
    </source>
</evidence>
<organism evidence="12 13">
    <name type="scientific">Vibrio ishigakensis</name>
    <dbReference type="NCBI Taxonomy" id="1481914"/>
    <lineage>
        <taxon>Bacteria</taxon>
        <taxon>Pseudomonadati</taxon>
        <taxon>Pseudomonadota</taxon>
        <taxon>Gammaproteobacteria</taxon>
        <taxon>Vibrionales</taxon>
        <taxon>Vibrionaceae</taxon>
        <taxon>Vibrio</taxon>
    </lineage>
</organism>
<comment type="function">
    <text evidence="10">Part of the ABC transporter complex UgpBAEC involved in sn-glycerol-3-phosphate (G3P) import. Probably responsible for the translocation of the substrate across the membrane.</text>
</comment>
<dbReference type="Pfam" id="PF00528">
    <property type="entry name" value="BPD_transp_1"/>
    <property type="match status" value="1"/>
</dbReference>
<dbReference type="CDD" id="cd06261">
    <property type="entry name" value="TM_PBP2"/>
    <property type="match status" value="1"/>
</dbReference>
<evidence type="ECO:0000256" key="9">
    <source>
        <dbReference type="RuleBase" id="RU363032"/>
    </source>
</evidence>
<feature type="domain" description="ABC transmembrane type-1" evidence="11">
    <location>
        <begin position="67"/>
        <end position="257"/>
    </location>
</feature>
<evidence type="ECO:0000259" key="11">
    <source>
        <dbReference type="PROSITE" id="PS50928"/>
    </source>
</evidence>
<dbReference type="Proteomes" id="UP000031671">
    <property type="component" value="Unassembled WGS sequence"/>
</dbReference>
<protein>
    <recommendedName>
        <fullName evidence="3 10">sn-glycerol-3-phosphate transport system permease protein UgpE</fullName>
    </recommendedName>
</protein>
<dbReference type="PROSITE" id="PS50928">
    <property type="entry name" value="ABC_TM1"/>
    <property type="match status" value="1"/>
</dbReference>
<keyword evidence="6" id="KW-0812">Transmembrane</keyword>
<evidence type="ECO:0000256" key="8">
    <source>
        <dbReference type="ARBA" id="ARBA00023136"/>
    </source>
</evidence>
<dbReference type="PANTHER" id="PTHR43744">
    <property type="entry name" value="ABC TRANSPORTER PERMEASE PROTEIN MG189-RELATED-RELATED"/>
    <property type="match status" value="1"/>
</dbReference>
<keyword evidence="13" id="KW-1185">Reference proteome</keyword>
<comment type="similarity">
    <text evidence="9">Belongs to the binding-protein-dependent transport system permease family.</text>
</comment>
<dbReference type="InterPro" id="IPR035906">
    <property type="entry name" value="MetI-like_sf"/>
</dbReference>
<evidence type="ECO:0000256" key="5">
    <source>
        <dbReference type="ARBA" id="ARBA00022475"/>
    </source>
</evidence>
<evidence type="ECO:0000256" key="6">
    <source>
        <dbReference type="ARBA" id="ARBA00022692"/>
    </source>
</evidence>
<keyword evidence="10" id="KW-0997">Cell inner membrane</keyword>
<evidence type="ECO:0000256" key="3">
    <source>
        <dbReference type="ARBA" id="ARBA00020515"/>
    </source>
</evidence>
<reference evidence="12 13" key="1">
    <citation type="submission" date="2015-01" db="EMBL/GenBank/DDBJ databases">
        <title>Vibrio sp. C1 JCM 19231 whole genome shotgun sequence.</title>
        <authorList>
            <person name="Sawabe T."/>
            <person name="Meirelles P."/>
            <person name="Feng G."/>
            <person name="Sayaka M."/>
            <person name="Hattori M."/>
            <person name="Ohkuma M."/>
        </authorList>
    </citation>
    <scope>NUCLEOTIDE SEQUENCE [LARGE SCALE GENOMIC DNA]</scope>
    <source>
        <strain evidence="13">JCM 19231</strain>
    </source>
</reference>
<dbReference type="GO" id="GO:0005886">
    <property type="term" value="C:plasma membrane"/>
    <property type="evidence" value="ECO:0007669"/>
    <property type="project" value="UniProtKB-SubCell"/>
</dbReference>
<name>A0A0B8P3A9_9VIBR</name>
<comment type="subcellular location">
    <subcellularLocation>
        <location evidence="10">Cell inner membrane</location>
        <topology evidence="10">Multi-pass membrane protein</topology>
    </subcellularLocation>
    <subcellularLocation>
        <location evidence="1 9">Cell membrane</location>
        <topology evidence="1 9">Multi-pass membrane protein</topology>
    </subcellularLocation>
</comment>
<accession>A0A0B8P3A9</accession>
<sequence length="271" mass="30549">MMKQKSNGLFIVTLVLALIYVFPFAILIINSLKTKFEILKDPLALPAQFNLDNFAEAFVRMDYLNAISNSLIVTLMGLVVLTIFPAMLAYYLEREPSKFKSVVFYMLVASMIIPFQAVMIPFVSLFGKLGLMNGKGSLVYFYLGFGVALSTFMYRSFIAKIPRSLDESGAIEGASKFTIFWKIIFPQLKPITATMLVLNALWLWNDYLLPSLVLYQDQRTLPLMTYSFFGKYTSDYGLAMAGLVLSIVPIIIFYLIMQRQIVSGITDGAVK</sequence>
<comment type="caution">
    <text evidence="12">The sequence shown here is derived from an EMBL/GenBank/DDBJ whole genome shotgun (WGS) entry which is preliminary data.</text>
</comment>
<dbReference type="InterPro" id="IPR000515">
    <property type="entry name" value="MetI-like"/>
</dbReference>
<dbReference type="AlphaFoldDB" id="A0A0B8P3A9"/>
<evidence type="ECO:0000313" key="13">
    <source>
        <dbReference type="Proteomes" id="UP000031671"/>
    </source>
</evidence>
<keyword evidence="5 10" id="KW-1003">Cell membrane</keyword>
<proteinExistence type="inferred from homology"/>
<evidence type="ECO:0000256" key="4">
    <source>
        <dbReference type="ARBA" id="ARBA00022448"/>
    </source>
</evidence>
<gene>
    <name evidence="10" type="primary">ugpE</name>
    <name evidence="12" type="ORF">JCM19231_1803</name>
</gene>
<dbReference type="SUPFAM" id="SSF161098">
    <property type="entry name" value="MetI-like"/>
    <property type="match status" value="1"/>
</dbReference>
<evidence type="ECO:0000256" key="7">
    <source>
        <dbReference type="ARBA" id="ARBA00022989"/>
    </source>
</evidence>
<reference evidence="12 13" key="2">
    <citation type="submission" date="2015-01" db="EMBL/GenBank/DDBJ databases">
        <authorList>
            <consortium name="NBRP consortium"/>
            <person name="Sawabe T."/>
            <person name="Meirelles P."/>
            <person name="Feng G."/>
            <person name="Sayaka M."/>
            <person name="Hattori M."/>
            <person name="Ohkuma M."/>
        </authorList>
    </citation>
    <scope>NUCLEOTIDE SEQUENCE [LARGE SCALE GENOMIC DNA]</scope>
    <source>
        <strain evidence="13">JCM 19231</strain>
    </source>
</reference>
<dbReference type="EMBL" id="BBRZ01000122">
    <property type="protein sequence ID" value="GAM59077.1"/>
    <property type="molecule type" value="Genomic_DNA"/>
</dbReference>